<evidence type="ECO:0000256" key="4">
    <source>
        <dbReference type="ARBA" id="ARBA00022840"/>
    </source>
</evidence>
<evidence type="ECO:0000256" key="2">
    <source>
        <dbReference type="ARBA" id="ARBA00022448"/>
    </source>
</evidence>
<dbReference type="OrthoDB" id="9804199at2"/>
<dbReference type="PROSITE" id="PS00211">
    <property type="entry name" value="ABC_TRANSPORTER_1"/>
    <property type="match status" value="1"/>
</dbReference>
<dbReference type="InterPro" id="IPR050086">
    <property type="entry name" value="MetN_ABC_transporter-like"/>
</dbReference>
<evidence type="ECO:0000313" key="6">
    <source>
        <dbReference type="EMBL" id="SER88295.1"/>
    </source>
</evidence>
<dbReference type="EMBL" id="FOGJ01000013">
    <property type="protein sequence ID" value="SER88295.1"/>
    <property type="molecule type" value="Genomic_DNA"/>
</dbReference>
<dbReference type="GO" id="GO:0015424">
    <property type="term" value="F:ABC-type amino acid transporter activity"/>
    <property type="evidence" value="ECO:0007669"/>
    <property type="project" value="InterPro"/>
</dbReference>
<gene>
    <name evidence="6" type="ORF">SAMN04487884_1136</name>
</gene>
<dbReference type="SUPFAM" id="SSF52540">
    <property type="entry name" value="P-loop containing nucleoside triphosphate hydrolases"/>
    <property type="match status" value="1"/>
</dbReference>
<dbReference type="PIRSF" id="PIRSF039085">
    <property type="entry name" value="ABC_ATPase_HisP"/>
    <property type="match status" value="1"/>
</dbReference>
<dbReference type="RefSeq" id="WP_074756308.1">
    <property type="nucleotide sequence ID" value="NZ_FOGJ01000013.1"/>
</dbReference>
<reference evidence="6 7" key="1">
    <citation type="submission" date="2016-10" db="EMBL/GenBank/DDBJ databases">
        <authorList>
            <person name="de Groot N.N."/>
        </authorList>
    </citation>
    <scope>NUCLEOTIDE SEQUENCE [LARGE SCALE GENOMIC DNA]</scope>
    <source>
        <strain evidence="6 7">AR40</strain>
    </source>
</reference>
<dbReference type="SMART" id="SM00382">
    <property type="entry name" value="AAA"/>
    <property type="match status" value="1"/>
</dbReference>
<keyword evidence="2" id="KW-0813">Transport</keyword>
<evidence type="ECO:0000259" key="5">
    <source>
        <dbReference type="PROSITE" id="PS50893"/>
    </source>
</evidence>
<dbReference type="PANTHER" id="PTHR43166:SF4">
    <property type="entry name" value="PHOSPHONATES IMPORT ATP-BINDING PROTEIN PHNC"/>
    <property type="match status" value="1"/>
</dbReference>
<dbReference type="InterPro" id="IPR030679">
    <property type="entry name" value="ABC_ATPase_HisP-typ"/>
</dbReference>
<keyword evidence="4 6" id="KW-0067">ATP-binding</keyword>
<dbReference type="Proteomes" id="UP000182584">
    <property type="component" value="Unassembled WGS sequence"/>
</dbReference>
<dbReference type="CDD" id="cd03262">
    <property type="entry name" value="ABC_HisP_GlnQ"/>
    <property type="match status" value="1"/>
</dbReference>
<dbReference type="InterPro" id="IPR003439">
    <property type="entry name" value="ABC_transporter-like_ATP-bd"/>
</dbReference>
<evidence type="ECO:0000256" key="1">
    <source>
        <dbReference type="ARBA" id="ARBA00005417"/>
    </source>
</evidence>
<dbReference type="GO" id="GO:0005524">
    <property type="term" value="F:ATP binding"/>
    <property type="evidence" value="ECO:0007669"/>
    <property type="project" value="UniProtKB-KW"/>
</dbReference>
<dbReference type="PROSITE" id="PS50893">
    <property type="entry name" value="ABC_TRANSPORTER_2"/>
    <property type="match status" value="1"/>
</dbReference>
<accession>A0A1H9STX4</accession>
<dbReference type="InterPro" id="IPR003593">
    <property type="entry name" value="AAA+_ATPase"/>
</dbReference>
<sequence length="251" mass="28252">MSEVLKVKNLHKEFGTNVVLKDINLSVEKGEVVVIIGPSGCGKSTFLRCLNGLEEIQGGVITVDGLPVESGKKEITKLRQKIGMVFQSYELFPHLSVIDNLTLAPTKVQKRKKEEVVKEATELLDRVGLLDKKDYFPRQLSGGQKQRVAIVRALLMHPEVLLFDEVTAALDPEMVHEVLETMLRLAKSGSTMLIVTHEMSFAEAVADRILFFDKGEIVEEAEDVKGFFKEPKTERARKFLRTFEYDSALYI</sequence>
<dbReference type="Gene3D" id="3.40.50.300">
    <property type="entry name" value="P-loop containing nucleotide triphosphate hydrolases"/>
    <property type="match status" value="1"/>
</dbReference>
<proteinExistence type="inferred from homology"/>
<name>A0A1H9STX4_BUTFI</name>
<dbReference type="InterPro" id="IPR027417">
    <property type="entry name" value="P-loop_NTPase"/>
</dbReference>
<protein>
    <submittedName>
        <fullName evidence="6">Amino acid ABC transporter ATP-binding protein, PAAT family</fullName>
    </submittedName>
</protein>
<feature type="domain" description="ABC transporter" evidence="5">
    <location>
        <begin position="5"/>
        <end position="239"/>
    </location>
</feature>
<comment type="similarity">
    <text evidence="1">Belongs to the ABC transporter superfamily.</text>
</comment>
<dbReference type="InterPro" id="IPR017871">
    <property type="entry name" value="ABC_transporter-like_CS"/>
</dbReference>
<evidence type="ECO:0000256" key="3">
    <source>
        <dbReference type="ARBA" id="ARBA00022741"/>
    </source>
</evidence>
<dbReference type="PANTHER" id="PTHR43166">
    <property type="entry name" value="AMINO ACID IMPORT ATP-BINDING PROTEIN"/>
    <property type="match status" value="1"/>
</dbReference>
<dbReference type="Pfam" id="PF00005">
    <property type="entry name" value="ABC_tran"/>
    <property type="match status" value="1"/>
</dbReference>
<dbReference type="AlphaFoldDB" id="A0A1H9STX4"/>
<organism evidence="6 7">
    <name type="scientific">Butyrivibrio fibrisolvens</name>
    <dbReference type="NCBI Taxonomy" id="831"/>
    <lineage>
        <taxon>Bacteria</taxon>
        <taxon>Bacillati</taxon>
        <taxon>Bacillota</taxon>
        <taxon>Clostridia</taxon>
        <taxon>Lachnospirales</taxon>
        <taxon>Lachnospiraceae</taxon>
        <taxon>Butyrivibrio</taxon>
    </lineage>
</organism>
<keyword evidence="3" id="KW-0547">Nucleotide-binding</keyword>
<evidence type="ECO:0000313" key="7">
    <source>
        <dbReference type="Proteomes" id="UP000182584"/>
    </source>
</evidence>
<dbReference type="GO" id="GO:0016887">
    <property type="term" value="F:ATP hydrolysis activity"/>
    <property type="evidence" value="ECO:0007669"/>
    <property type="project" value="InterPro"/>
</dbReference>
<dbReference type="FunFam" id="3.40.50.300:FF:000020">
    <property type="entry name" value="Amino acid ABC transporter ATP-binding component"/>
    <property type="match status" value="1"/>
</dbReference>